<evidence type="ECO:0000313" key="2">
    <source>
        <dbReference type="EMBL" id="MDR6966755.1"/>
    </source>
</evidence>
<accession>A0ABU1TLE1</accession>
<dbReference type="NCBIfam" id="NF012211">
    <property type="entry name" value="tand_rpt_95"/>
    <property type="match status" value="4"/>
</dbReference>
<dbReference type="InterPro" id="IPR011658">
    <property type="entry name" value="PA14_dom"/>
</dbReference>
<proteinExistence type="predicted"/>
<dbReference type="InterPro" id="IPR006626">
    <property type="entry name" value="PbH1"/>
</dbReference>
<dbReference type="EMBL" id="JAVDVI010000002">
    <property type="protein sequence ID" value="MDR6966755.1"/>
    <property type="molecule type" value="Genomic_DNA"/>
</dbReference>
<reference evidence="2 3" key="1">
    <citation type="submission" date="2023-07" db="EMBL/GenBank/DDBJ databases">
        <title>Sorghum-associated microbial communities from plants grown in Nebraska, USA.</title>
        <authorList>
            <person name="Schachtman D."/>
        </authorList>
    </citation>
    <scope>NUCLEOTIDE SEQUENCE [LARGE SCALE GENOMIC DNA]</scope>
    <source>
        <strain evidence="2 3">3773</strain>
    </source>
</reference>
<dbReference type="SMART" id="SM00710">
    <property type="entry name" value="PbH1"/>
    <property type="match status" value="5"/>
</dbReference>
<sequence>MKKLLLLLVIVFLPVFGFGQDPIVKWHGAIVNWNPTTNPTFYPNATATSSKVSAEQITGVGINFQYNAYNGFTGTGWPSATTPDLGKYFLLRVRPSAGFKIDATSLVINYKGNNKRMVVKYSKNDDFSSETTTTPITGLNPNNNNAVLTIPLSGVNATVLPGQTLYVRIYGYESTGGTTWQLKDSPGNAYSDGPAIYGTISDLPTAPIANNDTAPVAHNTATAISVLGNDTNISPTPTINITQNPVNGTVTVNGSNQVVFTPTSNFTGTNTFKYTLTNTNGTSNEATVTVNVAPRANNDTASANQNVATAISVLTNDITSGTATVTITQNPANGSATVNGSGQIVYTSTGNFTGQNTVKYTVTTAHGISNEATLTVNVVPPVPVAVNDAANTLQNQAVTINVLNNDTINGLATTINLTQGSNGTAVLNSNQVVFTPANGFLGNATFTYTLTNANGTSSSATVTVTVTAPIAPTAVADNYPVNMTVYTDLNVLSNDNLGSAASVTAINTTTPSHGTVSVNAGNTIRYTPAAGYIGSDSFTYRIQTIYGTSSYVQVSLTVQPQTPTSGPLCGEYYVGTAGHFTTLTQAVNYLNANGVSCAVTFLLTNTLYQNVDGNANGEVFPLTINAINTTSVNTVTFKPAPNTNVTVRVNNVTVNFNLIKPQSLFKLNGTDNIIFEGLNGNSSLTLINNDYVVDGNHRTVIWLTNNTDNVVIRNLDIAQGHHAGISSFSTGIYSGSSTVVGTAADNTNTNLKIEGNGFSGEVIQGIYINNSSISSTGIEIFNNKFGRVFNEGADSRTHNPIYLNGVTNFQIYQNEIKGVNSTFTADHYRGIYVNGNNGSIYKNTIYDVRRSSSDQTISGIWMKSNVGSNPVNITVSNNFITDVQAPGSSSWTQGAYGIVAESGSGFKIYHNTINLKQQTQTTGISAAFMVNTAVNLDVRNNIFNNNLTYNGPGKACIAIVDYSASTFAHLDYNNYHSTGIMGIRGSISWVDAANPTYLATLAQWQNATTGVGRDAHSTTVQPVFVNENNDLHLVANATANVQNLTGVSVSQTGITHDIDGDIRFVLSPTMGADEIAETCVPTGDQATFGVDSWIGYVYDNAVDFDINNQFQSSKYKGYILEPNGQTFVHNYGEGAVSGAYLCGTYTNAFAIRHKMRKNFSAGYYTFTVSGDDGYRLSINGTEVLADWNYHGPTTATASLYLDGSTDLILEYFENQGGATISFSYTLCTPTSTAPTSISGNLTVCSGSSTTLTAEGGTAGAGSTYQWGTGSVVGTNPIANQNGASIVVSPTVATTYWVRRIDGVCEYTTDGATATVSMGSITGNPALFGDNVWNVYAYNETNMTPSLSNYKGFYTQNTLSVNTTTAWGINASPVAATTTPTNSAYQGCPVGNDNFTFIQKRRGFPAGSYELRMITWDDATQVYVDGVQVVNYGGWYNNEDLNILVGVYCLGPNSTIEIRTIEYGGEAQVRMNLVPYNVIYNNSGWTTTPNDRAVEIQNSINIETSMEVCSCTVKAGTTLTIKANQTLTVLEDIVVENGAKIIVENDGALVQVDDLATYTGAVTSFEAHRNTQPMYRYDFTYWSSPVENFRLKQVSPMTMFDKFYRWNSTTQAWVTLPQPANSTTLMETGIGYIVRAPQYFDLNPTIRAEWESVFEGKPNTGVKQVTVANGVDNKWNLIGNPYPSAIDINTFMDINEDVVEGSIYLWTHNSAIVPVENGSQIYTYSASDYVTVNGAGLVVAGPQNNSLGVTNGDDFKIASGQSFFIKGKVLNPTGNQVTFNNSMRVKQGGQNGNFFRPSPSEPNQNWETTGKHRVWLNLTGANNAFNQAMVGYIENATNGLDSRYDADVFSGGAVSLYSLLGTKKLTIQGRALPFSNQEEVPMGYKTTLTGTLKIALDHFDGLFEGQDVYLEDKVFNIVHNLKESDYTFTTVPGTFNERFVLRFVPAADLGIDNPTVDKNSIIVFRNGSQINIKSFDQSIEHVTVYDLLGKVIFDKKGINSQTFSTAQLSASNQVVIVKIITDTQAEVVKKVIMN</sequence>
<dbReference type="Pfam" id="PF07691">
    <property type="entry name" value="PA14"/>
    <property type="match status" value="1"/>
</dbReference>
<dbReference type="SUPFAM" id="SSF56988">
    <property type="entry name" value="Anthrax protective antigen"/>
    <property type="match status" value="1"/>
</dbReference>
<dbReference type="Pfam" id="PF17963">
    <property type="entry name" value="Big_9"/>
    <property type="match status" value="3"/>
</dbReference>
<dbReference type="RefSeq" id="WP_310024513.1">
    <property type="nucleotide sequence ID" value="NZ_JAVDVI010000002.1"/>
</dbReference>
<dbReference type="Gene3D" id="2.60.40.3440">
    <property type="match status" value="4"/>
</dbReference>
<dbReference type="PROSITE" id="PS51820">
    <property type="entry name" value="PA14"/>
    <property type="match status" value="1"/>
</dbReference>
<dbReference type="Proteomes" id="UP001255185">
    <property type="component" value="Unassembled WGS sequence"/>
</dbReference>
<organism evidence="2 3">
    <name type="scientific">Flavobacterium arsenatis</name>
    <dbReference type="NCBI Taxonomy" id="1484332"/>
    <lineage>
        <taxon>Bacteria</taxon>
        <taxon>Pseudomonadati</taxon>
        <taxon>Bacteroidota</taxon>
        <taxon>Flavobacteriia</taxon>
        <taxon>Flavobacteriales</taxon>
        <taxon>Flavobacteriaceae</taxon>
        <taxon>Flavobacterium</taxon>
    </lineage>
</organism>
<feature type="domain" description="PA14" evidence="1">
    <location>
        <begin position="1088"/>
        <end position="1239"/>
    </location>
</feature>
<evidence type="ECO:0000259" key="1">
    <source>
        <dbReference type="PROSITE" id="PS51820"/>
    </source>
</evidence>
<name>A0ABU1TLE1_9FLAO</name>
<dbReference type="InterPro" id="IPR011050">
    <property type="entry name" value="Pectin_lyase_fold/virulence"/>
</dbReference>
<protein>
    <recommendedName>
        <fullName evidence="1">PA14 domain-containing protein</fullName>
    </recommendedName>
</protein>
<evidence type="ECO:0000313" key="3">
    <source>
        <dbReference type="Proteomes" id="UP001255185"/>
    </source>
</evidence>
<dbReference type="NCBIfam" id="NF033708">
    <property type="entry name" value="T9SS_Cterm_ChiA"/>
    <property type="match status" value="1"/>
</dbReference>
<comment type="caution">
    <text evidence="2">The sequence shown here is derived from an EMBL/GenBank/DDBJ whole genome shotgun (WGS) entry which is preliminary data.</text>
</comment>
<gene>
    <name evidence="2" type="ORF">J2X31_000753</name>
</gene>
<dbReference type="SUPFAM" id="SSF51126">
    <property type="entry name" value="Pectin lyase-like"/>
    <property type="match status" value="1"/>
</dbReference>
<keyword evidence="3" id="KW-1185">Reference proteome</keyword>
<dbReference type="InterPro" id="IPR037524">
    <property type="entry name" value="PA14/GLEYA"/>
</dbReference>